<evidence type="ECO:0000313" key="2">
    <source>
        <dbReference type="Proteomes" id="UP000410492"/>
    </source>
</evidence>
<keyword evidence="2" id="KW-1185">Reference proteome</keyword>
<protein>
    <submittedName>
        <fullName evidence="1">Uncharacterized protein</fullName>
    </submittedName>
</protein>
<gene>
    <name evidence="1" type="ORF">CALMAC_LOCUS12156</name>
</gene>
<dbReference type="AlphaFoldDB" id="A0A653CV68"/>
<evidence type="ECO:0000313" key="1">
    <source>
        <dbReference type="EMBL" id="VEN51815.1"/>
    </source>
</evidence>
<dbReference type="EMBL" id="CAACVG010009026">
    <property type="protein sequence ID" value="VEN51815.1"/>
    <property type="molecule type" value="Genomic_DNA"/>
</dbReference>
<sequence>MSPTPTASADSSPYHQVASSYGYAGTVITPQPFEISVATKAQKSKRNTPAQPTKVWRLTWKSTCQVVGEAVLGSVMPRLPHRAAWLSISTPPRALARTSAVIATSKASNIHYRIAQN</sequence>
<dbReference type="Proteomes" id="UP000410492">
    <property type="component" value="Unassembled WGS sequence"/>
</dbReference>
<organism evidence="1 2">
    <name type="scientific">Callosobruchus maculatus</name>
    <name type="common">Southern cowpea weevil</name>
    <name type="synonym">Pulse bruchid</name>
    <dbReference type="NCBI Taxonomy" id="64391"/>
    <lineage>
        <taxon>Eukaryota</taxon>
        <taxon>Metazoa</taxon>
        <taxon>Ecdysozoa</taxon>
        <taxon>Arthropoda</taxon>
        <taxon>Hexapoda</taxon>
        <taxon>Insecta</taxon>
        <taxon>Pterygota</taxon>
        <taxon>Neoptera</taxon>
        <taxon>Endopterygota</taxon>
        <taxon>Coleoptera</taxon>
        <taxon>Polyphaga</taxon>
        <taxon>Cucujiformia</taxon>
        <taxon>Chrysomeloidea</taxon>
        <taxon>Chrysomelidae</taxon>
        <taxon>Bruchinae</taxon>
        <taxon>Bruchini</taxon>
        <taxon>Callosobruchus</taxon>
    </lineage>
</organism>
<accession>A0A653CV68</accession>
<proteinExistence type="predicted"/>
<name>A0A653CV68_CALMS</name>
<reference evidence="1 2" key="1">
    <citation type="submission" date="2019-01" db="EMBL/GenBank/DDBJ databases">
        <authorList>
            <person name="Sayadi A."/>
        </authorList>
    </citation>
    <scope>NUCLEOTIDE SEQUENCE [LARGE SCALE GENOMIC DNA]</scope>
</reference>